<sequence>MSAEIKLNMVDLPEGLRAVIREGQTVIIKNGGKDSLQVRAYRRLRGEQIPKIVEKLGKRVVQRPVGVLAKSKKPLRPIGVLVGKLSVPTEKEFAKYDREILSMFEGKE</sequence>
<comment type="caution">
    <text evidence="1">The sequence shown here is derived from an EMBL/GenBank/DDBJ whole genome shotgun (WGS) entry which is preliminary data.</text>
</comment>
<protein>
    <submittedName>
        <fullName evidence="1">Uncharacterized protein</fullName>
    </submittedName>
</protein>
<organism evidence="1">
    <name type="scientific">Xenorhabdus bovienii str. kraussei Becker Underwood</name>
    <dbReference type="NCBI Taxonomy" id="1398204"/>
    <lineage>
        <taxon>Bacteria</taxon>
        <taxon>Pseudomonadati</taxon>
        <taxon>Pseudomonadota</taxon>
        <taxon>Gammaproteobacteria</taxon>
        <taxon>Enterobacterales</taxon>
        <taxon>Morganellaceae</taxon>
        <taxon>Xenorhabdus</taxon>
    </lineage>
</organism>
<name>A0A077PRX6_XENBV</name>
<reference evidence="1" key="1">
    <citation type="submission" date="2013-07" db="EMBL/GenBank/DDBJ databases">
        <title>Sub-species coevolution in mutualistic symbiosis.</title>
        <authorList>
            <person name="Murfin K."/>
            <person name="Klassen J."/>
            <person name="Lee M."/>
            <person name="Forst S."/>
            <person name="Stock P."/>
            <person name="Goodrich-Blair H."/>
        </authorList>
    </citation>
    <scope>NUCLEOTIDE SEQUENCE [LARGE SCALE GENOMIC DNA]</scope>
    <source>
        <strain evidence="1">Kraussei Becker Underwood</strain>
    </source>
</reference>
<dbReference type="EMBL" id="CBSZ010000029">
    <property type="protein sequence ID" value="CDH22609.1"/>
    <property type="molecule type" value="Genomic_DNA"/>
</dbReference>
<accession>A0A077PRX6</accession>
<dbReference type="HOGENOM" id="CLU_2195910_0_0_6"/>
<dbReference type="RefSeq" id="WP_038194692.1">
    <property type="nucleotide sequence ID" value="NZ_CAWLXS010000122.1"/>
</dbReference>
<dbReference type="AlphaFoldDB" id="A0A077PRX6"/>
<evidence type="ECO:0000313" key="1">
    <source>
        <dbReference type="EMBL" id="CDH22609.1"/>
    </source>
</evidence>
<dbReference type="Proteomes" id="UP000028493">
    <property type="component" value="Unassembled WGS sequence"/>
</dbReference>
<proteinExistence type="predicted"/>
<gene>
    <name evidence="1" type="ORF">XBKB1_1240046</name>
</gene>